<dbReference type="AlphaFoldDB" id="A0A1R3GX24"/>
<feature type="domain" description="Glycoside hydrolase family 3 N-terminal" evidence="3">
    <location>
        <begin position="90"/>
        <end position="292"/>
    </location>
</feature>
<dbReference type="InterPro" id="IPR036962">
    <property type="entry name" value="Glyco_hydro_3_N_sf"/>
</dbReference>
<dbReference type="InterPro" id="IPR036881">
    <property type="entry name" value="Glyco_hydro_3_C_sf"/>
</dbReference>
<keyword evidence="1" id="KW-0378">Hydrolase</keyword>
<protein>
    <recommendedName>
        <fullName evidence="7">Glycoside hydrolase, family 3</fullName>
    </recommendedName>
</protein>
<proteinExistence type="predicted"/>
<dbReference type="SUPFAM" id="SSF52279">
    <property type="entry name" value="Beta-D-glucan exohydrolase, C-terminal domain"/>
    <property type="match status" value="1"/>
</dbReference>
<reference evidence="6" key="1">
    <citation type="submission" date="2013-09" db="EMBL/GenBank/DDBJ databases">
        <title>Corchorus olitorius genome sequencing.</title>
        <authorList>
            <person name="Alam M."/>
            <person name="Haque M.S."/>
            <person name="Islam M.S."/>
            <person name="Emdad E.M."/>
            <person name="Islam M.M."/>
            <person name="Ahmed B."/>
            <person name="Halim A."/>
            <person name="Hossen Q.M.M."/>
            <person name="Hossain M.Z."/>
            <person name="Ahmed R."/>
            <person name="Khan M.M."/>
            <person name="Islam R."/>
            <person name="Rashid M.M."/>
            <person name="Khan S.A."/>
            <person name="Rahman M.S."/>
            <person name="Alam M."/>
            <person name="Yahiya A.S."/>
            <person name="Khan M.S."/>
            <person name="Azam M.S."/>
            <person name="Haque T."/>
            <person name="Lashkar M.Z.H."/>
            <person name="Akhand A.I."/>
            <person name="Morshed G."/>
            <person name="Roy S."/>
            <person name="Uddin K.S."/>
            <person name="Rabeya T."/>
            <person name="Hossain A.S."/>
            <person name="Chowdhury A."/>
            <person name="Snigdha A.R."/>
            <person name="Mortoza M.S."/>
            <person name="Matin S.A."/>
            <person name="Hoque S.M.E."/>
            <person name="Islam M.K."/>
            <person name="Roy D.K."/>
            <person name="Haider R."/>
            <person name="Moosa M.M."/>
            <person name="Elias S.M."/>
            <person name="Hasan A.M."/>
            <person name="Jahan S."/>
            <person name="Shafiuddin M."/>
            <person name="Mahmood N."/>
            <person name="Shommy N.S."/>
        </authorList>
    </citation>
    <scope>NUCLEOTIDE SEQUENCE [LARGE SCALE GENOMIC DNA]</scope>
    <source>
        <strain evidence="6">cv. O-4</strain>
    </source>
</reference>
<dbReference type="STRING" id="93759.A0A1R3GX24"/>
<dbReference type="InterPro" id="IPR051915">
    <property type="entry name" value="Cellulose_Degrad_GH3"/>
</dbReference>
<dbReference type="EMBL" id="AWUE01021353">
    <property type="protein sequence ID" value="OMO62642.1"/>
    <property type="molecule type" value="Genomic_DNA"/>
</dbReference>
<dbReference type="PRINTS" id="PR00133">
    <property type="entry name" value="GLHYDRLASE3"/>
</dbReference>
<evidence type="ECO:0000313" key="6">
    <source>
        <dbReference type="Proteomes" id="UP000187203"/>
    </source>
</evidence>
<keyword evidence="6" id="KW-1185">Reference proteome</keyword>
<dbReference type="GO" id="GO:0008422">
    <property type="term" value="F:beta-glucosidase activity"/>
    <property type="evidence" value="ECO:0007669"/>
    <property type="project" value="TreeGrafter"/>
</dbReference>
<evidence type="ECO:0000313" key="5">
    <source>
        <dbReference type="EMBL" id="OMO62642.1"/>
    </source>
</evidence>
<dbReference type="GO" id="GO:0009251">
    <property type="term" value="P:glucan catabolic process"/>
    <property type="evidence" value="ECO:0007669"/>
    <property type="project" value="TreeGrafter"/>
</dbReference>
<evidence type="ECO:0008006" key="7">
    <source>
        <dbReference type="Google" id="ProtNLM"/>
    </source>
</evidence>
<dbReference type="InterPro" id="IPR001764">
    <property type="entry name" value="Glyco_hydro_3_N"/>
</dbReference>
<evidence type="ECO:0000256" key="2">
    <source>
        <dbReference type="ARBA" id="ARBA00023295"/>
    </source>
</evidence>
<feature type="domain" description="Glycoside hydrolase family 3 N-terminal" evidence="3">
    <location>
        <begin position="8"/>
        <end position="89"/>
    </location>
</feature>
<organism evidence="5 6">
    <name type="scientific">Corchorus olitorius</name>
    <dbReference type="NCBI Taxonomy" id="93759"/>
    <lineage>
        <taxon>Eukaryota</taxon>
        <taxon>Viridiplantae</taxon>
        <taxon>Streptophyta</taxon>
        <taxon>Embryophyta</taxon>
        <taxon>Tracheophyta</taxon>
        <taxon>Spermatophyta</taxon>
        <taxon>Magnoliopsida</taxon>
        <taxon>eudicotyledons</taxon>
        <taxon>Gunneridae</taxon>
        <taxon>Pentapetalae</taxon>
        <taxon>rosids</taxon>
        <taxon>malvids</taxon>
        <taxon>Malvales</taxon>
        <taxon>Malvaceae</taxon>
        <taxon>Grewioideae</taxon>
        <taxon>Apeibeae</taxon>
        <taxon>Corchorus</taxon>
    </lineage>
</organism>
<dbReference type="Pfam" id="PF01915">
    <property type="entry name" value="Glyco_hydro_3_C"/>
    <property type="match status" value="1"/>
</dbReference>
<comment type="caution">
    <text evidence="5">The sequence shown here is derived from an EMBL/GenBank/DDBJ whole genome shotgun (WGS) entry which is preliminary data.</text>
</comment>
<dbReference type="SUPFAM" id="SSF51445">
    <property type="entry name" value="(Trans)glycosidases"/>
    <property type="match status" value="1"/>
</dbReference>
<dbReference type="Pfam" id="PF00933">
    <property type="entry name" value="Glyco_hydro_3"/>
    <property type="match status" value="2"/>
</dbReference>
<dbReference type="Proteomes" id="UP000187203">
    <property type="component" value="Unassembled WGS sequence"/>
</dbReference>
<dbReference type="FunFam" id="3.20.20.300:FF:000056">
    <property type="match status" value="1"/>
</dbReference>
<name>A0A1R3GX24_9ROSI</name>
<evidence type="ECO:0000256" key="1">
    <source>
        <dbReference type="ARBA" id="ARBA00022801"/>
    </source>
</evidence>
<keyword evidence="2" id="KW-0326">Glycosidase</keyword>
<dbReference type="Gene3D" id="3.20.20.300">
    <property type="entry name" value="Glycoside hydrolase, family 3, N-terminal domain"/>
    <property type="match status" value="2"/>
</dbReference>
<evidence type="ECO:0000259" key="4">
    <source>
        <dbReference type="Pfam" id="PF01915"/>
    </source>
</evidence>
<dbReference type="PANTHER" id="PTHR30620">
    <property type="entry name" value="PERIPLASMIC BETA-GLUCOSIDASE-RELATED"/>
    <property type="match status" value="1"/>
</dbReference>
<gene>
    <name evidence="5" type="ORF">COLO4_32977</name>
</gene>
<dbReference type="InterPro" id="IPR002772">
    <property type="entry name" value="Glyco_hydro_3_C"/>
</dbReference>
<dbReference type="Gene3D" id="3.40.50.1700">
    <property type="entry name" value="Glycoside hydrolase family 3 C-terminal domain"/>
    <property type="match status" value="1"/>
</dbReference>
<accession>A0A1R3GX24</accession>
<feature type="domain" description="Glycoside hydrolase family 3 C-terminal" evidence="4">
    <location>
        <begin position="329"/>
        <end position="538"/>
    </location>
</feature>
<dbReference type="FunFam" id="3.40.50.1700:FF:000002">
    <property type="entry name" value="Glycosyl hydrolase family protein"/>
    <property type="match status" value="1"/>
</dbReference>
<evidence type="ECO:0000259" key="3">
    <source>
        <dbReference type="Pfam" id="PF00933"/>
    </source>
</evidence>
<dbReference type="OrthoDB" id="47059at2759"/>
<dbReference type="InterPro" id="IPR017853">
    <property type="entry name" value="GH"/>
</dbReference>
<sequence>MTQIDRSVASAEVMQKYFIGSILSGGGSVPAPQASAKAWVDMINEFQKGCLSTRLGIPMIYGIDAVHGHNNVYNATIFPHNIGLGATRQVCRDPRWGRCYESYSEDPEIVKAMTELVPGLQGDIPVNSTKGVPFVAGQKNVAACAKHYVGDGGTTNGINENNTVINRHGLLSIHMPAYYPSIIKGVSTIMVSYSSWNGVKMHANHDLVTNFLKNTLRFRGFVISDWEGIDRITSPPHANYTYSIQAGIHAGIDMVMVPYNYTEFFDGLTFLVKNNVIPMSRIDDAVTRILRVKFVMGLFENPLADYSLVDQLGSQEHRELAREAVRKSLVLLKNGQSADTPLLPLPKKTSKILVAGSHADNLGYQCGGWTIEWQGLSGNNLTHGTTILTAIKNTVDSSTEVVFNENPDAEFIKSNNFSHAIVVVGEHPYAETQGDSTNLTIADPGPTTITNVCETVKCVVVLISGRPVVIQPYLAPIEALVAAWLPGTEGQGVADVLFGDYGFTGKLPRTWFKTVDQLPMNVGDKNYDPLFPFGFGLTTEPTKSYEEIVP</sequence>
<dbReference type="PANTHER" id="PTHR30620:SF91">
    <property type="entry name" value="BETA-GLUCOSIDASE"/>
    <property type="match status" value="1"/>
</dbReference>